<gene>
    <name evidence="1" type="ORF">FRT60_27945</name>
</gene>
<proteinExistence type="predicted"/>
<evidence type="ECO:0000313" key="1">
    <source>
        <dbReference type="EMBL" id="MRJ24116.1"/>
    </source>
</evidence>
<accession>A0A646P514</accession>
<dbReference type="GO" id="GO:0009307">
    <property type="term" value="P:DNA restriction-modification system"/>
    <property type="evidence" value="ECO:0007669"/>
    <property type="project" value="InterPro"/>
</dbReference>
<organism evidence="1 2">
    <name type="scientific">Pseudomonas haemolytica</name>
    <dbReference type="NCBI Taxonomy" id="2600065"/>
    <lineage>
        <taxon>Bacteria</taxon>
        <taxon>Pseudomonadati</taxon>
        <taxon>Pseudomonadota</taxon>
        <taxon>Gammaproteobacteria</taxon>
        <taxon>Pseudomonadales</taxon>
        <taxon>Pseudomonadaceae</taxon>
        <taxon>Pseudomonas</taxon>
    </lineage>
</organism>
<name>A0A646P514_9PSED</name>
<dbReference type="Gene3D" id="3.40.91.20">
    <property type="match status" value="1"/>
</dbReference>
<dbReference type="InterPro" id="IPR011335">
    <property type="entry name" value="Restrct_endonuc-II-like"/>
</dbReference>
<keyword evidence="1" id="KW-0540">Nuclease</keyword>
<keyword evidence="1" id="KW-0378">Hydrolase</keyword>
<dbReference type="GO" id="GO:0009036">
    <property type="term" value="F:type II site-specific deoxyribonuclease activity"/>
    <property type="evidence" value="ECO:0007669"/>
    <property type="project" value="InterPro"/>
</dbReference>
<dbReference type="Proteomes" id="UP000432048">
    <property type="component" value="Unassembled WGS sequence"/>
</dbReference>
<dbReference type="SUPFAM" id="SSF52980">
    <property type="entry name" value="Restriction endonuclease-like"/>
    <property type="match status" value="1"/>
</dbReference>
<dbReference type="AlphaFoldDB" id="A0A646P514"/>
<dbReference type="EMBL" id="VOIX01000021">
    <property type="protein sequence ID" value="MRJ24116.1"/>
    <property type="molecule type" value="Genomic_DNA"/>
</dbReference>
<dbReference type="InterPro" id="IPR015278">
    <property type="entry name" value="BglII-like"/>
</dbReference>
<evidence type="ECO:0000313" key="2">
    <source>
        <dbReference type="Proteomes" id="UP000432048"/>
    </source>
</evidence>
<dbReference type="InterPro" id="IPR011338">
    <property type="entry name" value="BamHI/BglII/BstY"/>
</dbReference>
<dbReference type="GO" id="GO:0003677">
    <property type="term" value="F:DNA binding"/>
    <property type="evidence" value="ECO:0007669"/>
    <property type="project" value="InterPro"/>
</dbReference>
<dbReference type="RefSeq" id="WP_047299607.1">
    <property type="nucleotide sequence ID" value="NZ_VOIX01000021.1"/>
</dbReference>
<dbReference type="CDD" id="cd22317">
    <property type="entry name" value="BstYI-like"/>
    <property type="match status" value="1"/>
</dbReference>
<comment type="caution">
    <text evidence="1">The sequence shown here is derived from an EMBL/GenBank/DDBJ whole genome shotgun (WGS) entry which is preliminary data.</text>
</comment>
<dbReference type="GO" id="GO:0000287">
    <property type="term" value="F:magnesium ion binding"/>
    <property type="evidence" value="ECO:0007669"/>
    <property type="project" value="InterPro"/>
</dbReference>
<dbReference type="Pfam" id="PF09195">
    <property type="entry name" value="Endonuc-BglII"/>
    <property type="match status" value="1"/>
</dbReference>
<protein>
    <submittedName>
        <fullName evidence="1">Restriction endonuclease</fullName>
    </submittedName>
</protein>
<keyword evidence="1" id="KW-0255">Endonuclease</keyword>
<reference evidence="1 2" key="1">
    <citation type="submission" date="2019-08" db="EMBL/GenBank/DDBJ databases">
        <title>Pseudomonas haemolytica sp. nov. isolated from raw milk and skim milk concentrate.</title>
        <authorList>
            <person name="Hofmann K."/>
            <person name="Huptas C."/>
            <person name="Doll E."/>
            <person name="Scherer S."/>
            <person name="Wenning M."/>
        </authorList>
    </citation>
    <scope>NUCLEOTIDE SEQUENCE [LARGE SCALE GENOMIC DNA]</scope>
    <source>
        <strain evidence="1 2">DSM 108988</strain>
    </source>
</reference>
<sequence>MRIVQYYSHLNGFEYLQYHKPKIWAEVEAIIAGVDAERCRTKASAEARKAGKTLYSPVDMNAEFKQLFEKNNWKEERVTNWLSEDTRILRQIVNLKPDDQKRTIEEGNQEPIMTYNQTDFIKDRVAVEVQFGKYSFVAHDLFVKHMSFYINGNIDVGIEIVPMKSMERDMSSGVPYYERDLFNLMRQGRGIPAVPIILVGIAP</sequence>